<dbReference type="CDD" id="cd14066">
    <property type="entry name" value="STKc_IRAK"/>
    <property type="match status" value="1"/>
</dbReference>
<dbReference type="InterPro" id="IPR008271">
    <property type="entry name" value="Ser/Thr_kinase_AS"/>
</dbReference>
<dbReference type="Gene3D" id="2.90.10.10">
    <property type="entry name" value="Bulb-type lectin domain"/>
    <property type="match status" value="1"/>
</dbReference>
<dbReference type="CDD" id="cd00028">
    <property type="entry name" value="B_lectin"/>
    <property type="match status" value="1"/>
</dbReference>
<keyword evidence="2 19" id="KW-0723">Serine/threonine-protein kinase</keyword>
<comment type="caution">
    <text evidence="26">The sequence shown here is derived from an EMBL/GenBank/DDBJ whole genome shotgun (WGS) entry which is preliminary data.</text>
</comment>
<evidence type="ECO:0000256" key="11">
    <source>
        <dbReference type="ARBA" id="ARBA00022840"/>
    </source>
</evidence>
<dbReference type="PROSITE" id="PS50011">
    <property type="entry name" value="PROTEIN_KINASE_DOM"/>
    <property type="match status" value="1"/>
</dbReference>
<evidence type="ECO:0000256" key="22">
    <source>
        <dbReference type="SAM" id="SignalP"/>
    </source>
</evidence>
<proteinExistence type="inferred from homology"/>
<dbReference type="EC" id="2.7.11.1" evidence="19"/>
<dbReference type="Pfam" id="PF00069">
    <property type="entry name" value="Pkinase"/>
    <property type="match status" value="1"/>
</dbReference>
<dbReference type="Proteomes" id="UP000594638">
    <property type="component" value="Unassembled WGS sequence"/>
</dbReference>
<dbReference type="PROSITE" id="PS50948">
    <property type="entry name" value="PAN"/>
    <property type="match status" value="1"/>
</dbReference>
<dbReference type="PROSITE" id="PS00107">
    <property type="entry name" value="PROTEIN_KINASE_ATP"/>
    <property type="match status" value="1"/>
</dbReference>
<comment type="catalytic activity">
    <reaction evidence="18 19">
        <text>L-seryl-[protein] + ATP = O-phospho-L-seryl-[protein] + ADP + H(+)</text>
        <dbReference type="Rhea" id="RHEA:17989"/>
        <dbReference type="Rhea" id="RHEA-COMP:9863"/>
        <dbReference type="Rhea" id="RHEA-COMP:11604"/>
        <dbReference type="ChEBI" id="CHEBI:15378"/>
        <dbReference type="ChEBI" id="CHEBI:29999"/>
        <dbReference type="ChEBI" id="CHEBI:30616"/>
        <dbReference type="ChEBI" id="CHEBI:83421"/>
        <dbReference type="ChEBI" id="CHEBI:456216"/>
        <dbReference type="EC" id="2.7.11.1"/>
    </reaction>
</comment>
<dbReference type="FunFam" id="3.30.200.20:FF:000178">
    <property type="entry name" value="serine/threonine-protein kinase PBS1-like"/>
    <property type="match status" value="1"/>
</dbReference>
<evidence type="ECO:0000256" key="2">
    <source>
        <dbReference type="ARBA" id="ARBA00022527"/>
    </source>
</evidence>
<evidence type="ECO:0000256" key="9">
    <source>
        <dbReference type="ARBA" id="ARBA00022741"/>
    </source>
</evidence>
<evidence type="ECO:0000256" key="19">
    <source>
        <dbReference type="PIRNR" id="PIRNR000641"/>
    </source>
</evidence>
<evidence type="ECO:0000256" key="16">
    <source>
        <dbReference type="ARBA" id="ARBA00023180"/>
    </source>
</evidence>
<dbReference type="CDD" id="cd01098">
    <property type="entry name" value="PAN_AP_plant"/>
    <property type="match status" value="1"/>
</dbReference>
<keyword evidence="3" id="KW-0245">EGF-like domain</keyword>
<dbReference type="Gene3D" id="1.10.510.10">
    <property type="entry name" value="Transferase(Phosphotransferase) domain 1"/>
    <property type="match status" value="1"/>
</dbReference>
<comment type="subcellular location">
    <subcellularLocation>
        <location evidence="1">Membrane</location>
        <topology evidence="1">Single-pass type I membrane protein</topology>
    </subcellularLocation>
</comment>
<dbReference type="GO" id="GO:0005524">
    <property type="term" value="F:ATP binding"/>
    <property type="evidence" value="ECO:0007669"/>
    <property type="project" value="UniProtKB-UniRule"/>
</dbReference>
<comment type="similarity">
    <text evidence="19">Belongs to the protein kinase superfamily. Ser/Thr protein kinase family.</text>
</comment>
<accession>A0A8S0R3Y4</accession>
<dbReference type="InterPro" id="IPR036426">
    <property type="entry name" value="Bulb-type_lectin_dom_sf"/>
</dbReference>
<dbReference type="PROSITE" id="PS00108">
    <property type="entry name" value="PROTEIN_KINASE_ST"/>
    <property type="match status" value="1"/>
</dbReference>
<gene>
    <name evidence="26" type="ORF">OLEA9_A057308</name>
</gene>
<feature type="signal peptide" evidence="22">
    <location>
        <begin position="1"/>
        <end position="25"/>
    </location>
</feature>
<keyword evidence="12 21" id="KW-1133">Transmembrane helix</keyword>
<evidence type="ECO:0000256" key="3">
    <source>
        <dbReference type="ARBA" id="ARBA00022536"/>
    </source>
</evidence>
<dbReference type="Pfam" id="PF01453">
    <property type="entry name" value="B_lectin"/>
    <property type="match status" value="1"/>
</dbReference>
<keyword evidence="15" id="KW-0675">Receptor</keyword>
<evidence type="ECO:0000256" key="10">
    <source>
        <dbReference type="ARBA" id="ARBA00022777"/>
    </source>
</evidence>
<feature type="chain" id="PRO_5035793242" description="Receptor-like serine/threonine-protein kinase" evidence="22">
    <location>
        <begin position="26"/>
        <end position="796"/>
    </location>
</feature>
<dbReference type="AlphaFoldDB" id="A0A8S0R3Y4"/>
<dbReference type="InterPro" id="IPR017441">
    <property type="entry name" value="Protein_kinase_ATP_BS"/>
</dbReference>
<evidence type="ECO:0000256" key="5">
    <source>
        <dbReference type="ARBA" id="ARBA00022679"/>
    </source>
</evidence>
<evidence type="ECO:0000256" key="18">
    <source>
        <dbReference type="ARBA" id="ARBA00048679"/>
    </source>
</evidence>
<evidence type="ECO:0000256" key="15">
    <source>
        <dbReference type="ARBA" id="ARBA00023170"/>
    </source>
</evidence>
<keyword evidence="27" id="KW-1185">Reference proteome</keyword>
<feature type="domain" description="Bulb-type lectin" evidence="24">
    <location>
        <begin position="37"/>
        <end position="153"/>
    </location>
</feature>
<keyword evidence="8" id="KW-0430">Lectin</keyword>
<dbReference type="PANTHER" id="PTHR47976:SF1">
    <property type="entry name" value="G-TYPE LECTIN S-RECEPTOR-LIKE SERINE_THREONINE-PROTEIN KINASE SD2-5"/>
    <property type="match status" value="1"/>
</dbReference>
<feature type="domain" description="Apple" evidence="25">
    <location>
        <begin position="322"/>
        <end position="405"/>
    </location>
</feature>
<dbReference type="FunFam" id="1.10.510.10:FF:000248">
    <property type="entry name" value="S-receptor-like kinase 5"/>
    <property type="match status" value="1"/>
</dbReference>
<evidence type="ECO:0000256" key="8">
    <source>
        <dbReference type="ARBA" id="ARBA00022734"/>
    </source>
</evidence>
<dbReference type="PROSITE" id="PS50927">
    <property type="entry name" value="BULB_LECTIN"/>
    <property type="match status" value="1"/>
</dbReference>
<protein>
    <recommendedName>
        <fullName evidence="19">Receptor-like serine/threonine-protein kinase</fullName>
        <ecNumber evidence="19">2.7.11.1</ecNumber>
    </recommendedName>
</protein>
<keyword evidence="16" id="KW-0325">Glycoprotein</keyword>
<evidence type="ECO:0000256" key="20">
    <source>
        <dbReference type="PROSITE-ProRule" id="PRU10141"/>
    </source>
</evidence>
<keyword evidence="4" id="KW-0597">Phosphoprotein</keyword>
<keyword evidence="14" id="KW-1015">Disulfide bond</keyword>
<dbReference type="EMBL" id="CACTIH010002081">
    <property type="protein sequence ID" value="CAA2973044.1"/>
    <property type="molecule type" value="Genomic_DNA"/>
</dbReference>
<evidence type="ECO:0000313" key="27">
    <source>
        <dbReference type="Proteomes" id="UP000594638"/>
    </source>
</evidence>
<comment type="catalytic activity">
    <reaction evidence="17 19">
        <text>L-threonyl-[protein] + ATP = O-phospho-L-threonyl-[protein] + ADP + H(+)</text>
        <dbReference type="Rhea" id="RHEA:46608"/>
        <dbReference type="Rhea" id="RHEA-COMP:11060"/>
        <dbReference type="Rhea" id="RHEA-COMP:11605"/>
        <dbReference type="ChEBI" id="CHEBI:15378"/>
        <dbReference type="ChEBI" id="CHEBI:30013"/>
        <dbReference type="ChEBI" id="CHEBI:30616"/>
        <dbReference type="ChEBI" id="CHEBI:61977"/>
        <dbReference type="ChEBI" id="CHEBI:456216"/>
        <dbReference type="EC" id="2.7.11.1"/>
    </reaction>
</comment>
<keyword evidence="10 19" id="KW-0418">Kinase</keyword>
<evidence type="ECO:0000256" key="13">
    <source>
        <dbReference type="ARBA" id="ARBA00023136"/>
    </source>
</evidence>
<evidence type="ECO:0000259" key="25">
    <source>
        <dbReference type="PROSITE" id="PS50948"/>
    </source>
</evidence>
<organism evidence="26 27">
    <name type="scientific">Olea europaea subsp. europaea</name>
    <dbReference type="NCBI Taxonomy" id="158383"/>
    <lineage>
        <taxon>Eukaryota</taxon>
        <taxon>Viridiplantae</taxon>
        <taxon>Streptophyta</taxon>
        <taxon>Embryophyta</taxon>
        <taxon>Tracheophyta</taxon>
        <taxon>Spermatophyta</taxon>
        <taxon>Magnoliopsida</taxon>
        <taxon>eudicotyledons</taxon>
        <taxon>Gunneridae</taxon>
        <taxon>Pentapetalae</taxon>
        <taxon>asterids</taxon>
        <taxon>lamiids</taxon>
        <taxon>Lamiales</taxon>
        <taxon>Oleaceae</taxon>
        <taxon>Oleeae</taxon>
        <taxon>Olea</taxon>
    </lineage>
</organism>
<feature type="binding site" evidence="20">
    <location>
        <position position="513"/>
    </location>
    <ligand>
        <name>ATP</name>
        <dbReference type="ChEBI" id="CHEBI:30616"/>
    </ligand>
</feature>
<reference evidence="26 27" key="1">
    <citation type="submission" date="2019-12" db="EMBL/GenBank/DDBJ databases">
        <authorList>
            <person name="Alioto T."/>
            <person name="Alioto T."/>
            <person name="Gomez Garrido J."/>
        </authorList>
    </citation>
    <scope>NUCLEOTIDE SEQUENCE [LARGE SCALE GENOMIC DNA]</scope>
</reference>
<evidence type="ECO:0000256" key="12">
    <source>
        <dbReference type="ARBA" id="ARBA00022989"/>
    </source>
</evidence>
<dbReference type="InterPro" id="IPR001480">
    <property type="entry name" value="Bulb-type_lectin_dom"/>
</dbReference>
<evidence type="ECO:0000256" key="21">
    <source>
        <dbReference type="SAM" id="Phobius"/>
    </source>
</evidence>
<dbReference type="GO" id="GO:0004674">
    <property type="term" value="F:protein serine/threonine kinase activity"/>
    <property type="evidence" value="ECO:0007669"/>
    <property type="project" value="UniProtKB-KW"/>
</dbReference>
<evidence type="ECO:0000256" key="1">
    <source>
        <dbReference type="ARBA" id="ARBA00004479"/>
    </source>
</evidence>
<dbReference type="Gene3D" id="3.30.200.20">
    <property type="entry name" value="Phosphorylase Kinase, domain 1"/>
    <property type="match status" value="1"/>
</dbReference>
<keyword evidence="9 19" id="KW-0547">Nucleotide-binding</keyword>
<keyword evidence="11 19" id="KW-0067">ATP-binding</keyword>
<name>A0A8S0R3Y4_OLEEU</name>
<dbReference type="SMART" id="SM00108">
    <property type="entry name" value="B_lectin"/>
    <property type="match status" value="1"/>
</dbReference>
<dbReference type="SMART" id="SM00220">
    <property type="entry name" value="S_TKc"/>
    <property type="match status" value="1"/>
</dbReference>
<keyword evidence="6 21" id="KW-0812">Transmembrane</keyword>
<evidence type="ECO:0000259" key="23">
    <source>
        <dbReference type="PROSITE" id="PS50011"/>
    </source>
</evidence>
<dbReference type="OrthoDB" id="1668230at2759"/>
<dbReference type="InterPro" id="IPR051343">
    <property type="entry name" value="G-type_lectin_kinases/EP1-like"/>
</dbReference>
<dbReference type="FunFam" id="2.90.10.10:FF:000008">
    <property type="entry name" value="Serine/threonine-protein kinase"/>
    <property type="match status" value="1"/>
</dbReference>
<evidence type="ECO:0000256" key="4">
    <source>
        <dbReference type="ARBA" id="ARBA00022553"/>
    </source>
</evidence>
<dbReference type="GO" id="GO:0030246">
    <property type="term" value="F:carbohydrate binding"/>
    <property type="evidence" value="ECO:0007669"/>
    <property type="project" value="UniProtKB-KW"/>
</dbReference>
<dbReference type="SUPFAM" id="SSF56112">
    <property type="entry name" value="Protein kinase-like (PK-like)"/>
    <property type="match status" value="1"/>
</dbReference>
<sequence>MGTWVFLCISIWCLFILFLLETCTASIQNKGNLKPGFQGSQMFWIDNDGFFLVSNNSHFAFGFTTTKDVTLFLLVVIHKDSSSIVWSANRGSPVRNSDSFMFDNNGNAYLQRGGTTIWSTGTSKKGVSAMELLDSGNLVLRGSDGTVVWQSFSHPTDTLLPNQEFSEGTKLVSNPGSNNLSYSLEIKSGDIILSAGFQPPQPYWAMGSDTRRIINKDGNNVTSATLNANSWRFYDGNKALLWQLIFDDSNANATWVAVLGADGFITFVMIQGGSTNPSSLRIPEDRCRRPAACDPYYVCYTGNKCQCPSALPSCKFGARPSCYNSKDSGELVSAGDGISYFALGFVQPFSKTDLNSCKDSCLRNCSCGAMFFHSNSGNCFLFDQIGSMQGSLNGAGYDSYIKIFSDGGKGQNSGGSDKRFPIVIIVLILIFVMLSLLFAGFYYCKKKWKEPDFQKESSEEDNFLEGLSGMPVRFSYKDLETATSNFIVKLGQGGFGSVYQGSLPDVTGVAVKKLEGVGQGKKEFQAEVSIIGSIHHLHLVRLKGFCAEGSHRLLVYEYMANGSLDKWLFRKNKGELMLDWDTRFNIAVGTAKGLAYLHEDCDVKIVHCDIKPENVLLDEHFMAKVSDFGLAKLMTREQSHFFTTLRGTTGYLAPEWITNYGISEKIDVYSYGMLLLELISGRRNYDNAESSEKSDFPSFAFKMMEEGKFYELIDTKLKIDEEDARFATVIKVALWCIQDDMYLRPPMTKVVQMLEGVYPVLRPPTASQLGSRISSNFLSDCNNDAYLSAVRLSGPR</sequence>
<feature type="domain" description="Protein kinase" evidence="23">
    <location>
        <begin position="484"/>
        <end position="761"/>
    </location>
</feature>
<dbReference type="SUPFAM" id="SSF51110">
    <property type="entry name" value="alpha-D-mannose-specific plant lectins"/>
    <property type="match status" value="1"/>
</dbReference>
<dbReference type="GO" id="GO:0016020">
    <property type="term" value="C:membrane"/>
    <property type="evidence" value="ECO:0007669"/>
    <property type="project" value="UniProtKB-SubCell"/>
</dbReference>
<evidence type="ECO:0000256" key="17">
    <source>
        <dbReference type="ARBA" id="ARBA00047899"/>
    </source>
</evidence>
<evidence type="ECO:0000313" key="26">
    <source>
        <dbReference type="EMBL" id="CAA2973044.1"/>
    </source>
</evidence>
<dbReference type="InterPro" id="IPR024171">
    <property type="entry name" value="SRK-like_kinase"/>
</dbReference>
<evidence type="ECO:0000259" key="24">
    <source>
        <dbReference type="PROSITE" id="PS50927"/>
    </source>
</evidence>
<keyword evidence="7 22" id="KW-0732">Signal</keyword>
<evidence type="ECO:0000256" key="6">
    <source>
        <dbReference type="ARBA" id="ARBA00022692"/>
    </source>
</evidence>
<evidence type="ECO:0000256" key="7">
    <source>
        <dbReference type="ARBA" id="ARBA00022729"/>
    </source>
</evidence>
<dbReference type="InterPro" id="IPR003609">
    <property type="entry name" value="Pan_app"/>
</dbReference>
<keyword evidence="5 19" id="KW-0808">Transferase</keyword>
<evidence type="ECO:0000256" key="14">
    <source>
        <dbReference type="ARBA" id="ARBA00023157"/>
    </source>
</evidence>
<feature type="transmembrane region" description="Helical" evidence="21">
    <location>
        <begin position="420"/>
        <end position="444"/>
    </location>
</feature>
<dbReference type="PANTHER" id="PTHR47976">
    <property type="entry name" value="G-TYPE LECTIN S-RECEPTOR-LIKE SERINE/THREONINE-PROTEIN KINASE SD2-5"/>
    <property type="match status" value="1"/>
</dbReference>
<dbReference type="InterPro" id="IPR000719">
    <property type="entry name" value="Prot_kinase_dom"/>
</dbReference>
<dbReference type="Gramene" id="OE9A057308T1">
    <property type="protein sequence ID" value="OE9A057308C1"/>
    <property type="gene ID" value="OE9A057308"/>
</dbReference>
<dbReference type="InterPro" id="IPR011009">
    <property type="entry name" value="Kinase-like_dom_sf"/>
</dbReference>
<keyword evidence="13 21" id="KW-0472">Membrane</keyword>
<dbReference type="PIRSF" id="PIRSF000641">
    <property type="entry name" value="SRK"/>
    <property type="match status" value="1"/>
</dbReference>